<proteinExistence type="predicted"/>
<dbReference type="RefSeq" id="WP_160692561.1">
    <property type="nucleotide sequence ID" value="NZ_CP047897.1"/>
</dbReference>
<evidence type="ECO:0000313" key="2">
    <source>
        <dbReference type="Proteomes" id="UP000464214"/>
    </source>
</evidence>
<reference evidence="1 2" key="1">
    <citation type="submission" date="2020-01" db="EMBL/GenBank/DDBJ databases">
        <authorList>
            <person name="Kim M."/>
        </authorList>
    </citation>
    <scope>NUCLEOTIDE SEQUENCE [LARGE SCALE GENOMIC DNA]</scope>
    <source>
        <strain evidence="1 2">BT10</strain>
    </source>
</reference>
<dbReference type="InterPro" id="IPR008969">
    <property type="entry name" value="CarboxyPept-like_regulatory"/>
</dbReference>
<evidence type="ECO:0008006" key="3">
    <source>
        <dbReference type="Google" id="ProtNLM"/>
    </source>
</evidence>
<dbReference type="KEGG" id="nib:GU926_13030"/>
<dbReference type="Pfam" id="PF13715">
    <property type="entry name" value="CarbopepD_reg_2"/>
    <property type="match status" value="1"/>
</dbReference>
<accession>A0A6P1P0Y0</accession>
<name>A0A6P1P0Y0_9BACT</name>
<organism evidence="1 2">
    <name type="scientific">Nibribacter ruber</name>
    <dbReference type="NCBI Taxonomy" id="2698458"/>
    <lineage>
        <taxon>Bacteria</taxon>
        <taxon>Pseudomonadati</taxon>
        <taxon>Bacteroidota</taxon>
        <taxon>Cytophagia</taxon>
        <taxon>Cytophagales</taxon>
        <taxon>Hymenobacteraceae</taxon>
        <taxon>Nibribacter</taxon>
    </lineage>
</organism>
<evidence type="ECO:0000313" key="1">
    <source>
        <dbReference type="EMBL" id="QHL88305.1"/>
    </source>
</evidence>
<keyword evidence="2" id="KW-1185">Reference proteome</keyword>
<dbReference type="AlphaFoldDB" id="A0A6P1P0Y0"/>
<sequence length="252" mass="28179">MFKNRLTVTVPEPCHEDWNAMTRHDKGRYCNSCQKTVVDFTFMTDAEVVRWLSKQKGNTCGRFTEKQLARELIASTPSNNSWTWRAVALGLSAWLSTKTVEAQTKSSTPSSQQPVFTAIRVQPNATMTTSSQDSEVVLKGQVIDAETNEPLPGVSILLKGTRIASVTNGEGRFILDVPSKNLGGEPVLTFSFIGYKEQERLLNNLQISSSIIIQLQAENKPIDEVVIVGGAFPIYKWYTPRGLYQRVHNLFH</sequence>
<protein>
    <recommendedName>
        <fullName evidence="3">Carboxypeptidase-like regulatory domain-containing protein</fullName>
    </recommendedName>
</protein>
<dbReference type="EMBL" id="CP047897">
    <property type="protein sequence ID" value="QHL88305.1"/>
    <property type="molecule type" value="Genomic_DNA"/>
</dbReference>
<dbReference type="Gene3D" id="2.60.40.1120">
    <property type="entry name" value="Carboxypeptidase-like, regulatory domain"/>
    <property type="match status" value="1"/>
</dbReference>
<dbReference type="SUPFAM" id="SSF49464">
    <property type="entry name" value="Carboxypeptidase regulatory domain-like"/>
    <property type="match status" value="1"/>
</dbReference>
<gene>
    <name evidence="1" type="ORF">GU926_13030</name>
</gene>
<dbReference type="Proteomes" id="UP000464214">
    <property type="component" value="Chromosome"/>
</dbReference>